<name>A0A382I3D5_9ZZZZ</name>
<dbReference type="GO" id="GO:0016846">
    <property type="term" value="F:carbon-sulfur lyase activity"/>
    <property type="evidence" value="ECO:0007669"/>
    <property type="project" value="TreeGrafter"/>
</dbReference>
<dbReference type="Gene3D" id="3.40.640.10">
    <property type="entry name" value="Type I PLP-dependent aspartate aminotransferase-like (Major domain)"/>
    <property type="match status" value="1"/>
</dbReference>
<feature type="non-terminal residue" evidence="3">
    <location>
        <position position="1"/>
    </location>
</feature>
<sequence length="286" mass="31288">PEGSHVLRHTDVYTHTRVLGTDFLPRWRCEVSHVDMTKPDSIISAMRPDTKLLWMESPSNPGMDIIDIAAAVEIAHSRGALVVVDSTFATPVMQQPLTLGADAVMHSMTKYMGGHSDVQGGALIFRENDRTVGQVKEIRNVTGGVLSPFNAWQILRGLRSLSYRVERHTENALAIAQRLEDHPKVERVHYPGLSSHPGHEVAKRQMKGFGGMLSFRVKGGAREALAVASKLKLFINATSLGGVESLIEHRYSIEGSGSVTPSNLLRVAVGLEAAEDLIEDLEQALE</sequence>
<reference evidence="3" key="1">
    <citation type="submission" date="2018-05" db="EMBL/GenBank/DDBJ databases">
        <authorList>
            <person name="Lanie J.A."/>
            <person name="Ng W.-L."/>
            <person name="Kazmierczak K.M."/>
            <person name="Andrzejewski T.M."/>
            <person name="Davidsen T.M."/>
            <person name="Wayne K.J."/>
            <person name="Tettelin H."/>
            <person name="Glass J.I."/>
            <person name="Rusch D."/>
            <person name="Podicherti R."/>
            <person name="Tsui H.-C.T."/>
            <person name="Winkler M.E."/>
        </authorList>
    </citation>
    <scope>NUCLEOTIDE SEQUENCE</scope>
</reference>
<dbReference type="InterPro" id="IPR015424">
    <property type="entry name" value="PyrdxlP-dep_Trfase"/>
</dbReference>
<dbReference type="PANTHER" id="PTHR11808">
    <property type="entry name" value="TRANS-SULFURATION ENZYME FAMILY MEMBER"/>
    <property type="match status" value="1"/>
</dbReference>
<keyword evidence="2" id="KW-0663">Pyridoxal phosphate</keyword>
<protein>
    <recommendedName>
        <fullName evidence="4">Cystathionine gamma-synthase</fullName>
    </recommendedName>
</protein>
<dbReference type="EMBL" id="UINC01064854">
    <property type="protein sequence ID" value="SVB93915.1"/>
    <property type="molecule type" value="Genomic_DNA"/>
</dbReference>
<dbReference type="GO" id="GO:0019346">
    <property type="term" value="P:transsulfuration"/>
    <property type="evidence" value="ECO:0007669"/>
    <property type="project" value="InterPro"/>
</dbReference>
<dbReference type="Pfam" id="PF01053">
    <property type="entry name" value="Cys_Met_Meta_PP"/>
    <property type="match status" value="1"/>
</dbReference>
<dbReference type="InterPro" id="IPR015422">
    <property type="entry name" value="PyrdxlP-dep_Trfase_small"/>
</dbReference>
<dbReference type="GO" id="GO:0030170">
    <property type="term" value="F:pyridoxal phosphate binding"/>
    <property type="evidence" value="ECO:0007669"/>
    <property type="project" value="InterPro"/>
</dbReference>
<dbReference type="AlphaFoldDB" id="A0A382I3D5"/>
<dbReference type="GO" id="GO:0005737">
    <property type="term" value="C:cytoplasm"/>
    <property type="evidence" value="ECO:0007669"/>
    <property type="project" value="TreeGrafter"/>
</dbReference>
<evidence type="ECO:0000256" key="1">
    <source>
        <dbReference type="ARBA" id="ARBA00001933"/>
    </source>
</evidence>
<dbReference type="InterPro" id="IPR015421">
    <property type="entry name" value="PyrdxlP-dep_Trfase_major"/>
</dbReference>
<proteinExistence type="predicted"/>
<evidence type="ECO:0000313" key="3">
    <source>
        <dbReference type="EMBL" id="SVB93915.1"/>
    </source>
</evidence>
<comment type="cofactor">
    <cofactor evidence="1">
        <name>pyridoxal 5'-phosphate</name>
        <dbReference type="ChEBI" id="CHEBI:597326"/>
    </cofactor>
</comment>
<dbReference type="InterPro" id="IPR000277">
    <property type="entry name" value="Cys/Met-Metab_PyrdxlP-dep_enz"/>
</dbReference>
<accession>A0A382I3D5</accession>
<organism evidence="3">
    <name type="scientific">marine metagenome</name>
    <dbReference type="NCBI Taxonomy" id="408172"/>
    <lineage>
        <taxon>unclassified sequences</taxon>
        <taxon>metagenomes</taxon>
        <taxon>ecological metagenomes</taxon>
    </lineage>
</organism>
<dbReference type="Gene3D" id="3.90.1150.10">
    <property type="entry name" value="Aspartate Aminotransferase, domain 1"/>
    <property type="match status" value="1"/>
</dbReference>
<gene>
    <name evidence="3" type="ORF">METZ01_LOCUS246769</name>
</gene>
<evidence type="ECO:0000256" key="2">
    <source>
        <dbReference type="ARBA" id="ARBA00022898"/>
    </source>
</evidence>
<dbReference type="SUPFAM" id="SSF53383">
    <property type="entry name" value="PLP-dependent transferases"/>
    <property type="match status" value="1"/>
</dbReference>
<evidence type="ECO:0008006" key="4">
    <source>
        <dbReference type="Google" id="ProtNLM"/>
    </source>
</evidence>